<dbReference type="OrthoDB" id="1443420at2"/>
<accession>H9UHH6</accession>
<proteinExistence type="predicted"/>
<dbReference type="HOGENOM" id="CLU_1615526_0_0_12"/>
<keyword evidence="2" id="KW-1185">Reference proteome</keyword>
<sequence>MESTVDFKNVLKAIQEQQVKSFYSLNVFKEFLATKRRGMYWIWTKLSWDELEQIQTKELTKEVPIAELVRMRQKLNNICTIKNGDYRIVYNGIGGYRTESKSFGLRERINQELNCNNERTGTLNIKNRNPETVSCDARQWESQWAVSFFDFDEQGSADILASHGFGTDSYNQYAHDLELSWRIEFGVPILNRI</sequence>
<dbReference type="Proteomes" id="UP000007383">
    <property type="component" value="Chromosome"/>
</dbReference>
<dbReference type="RefSeq" id="WP_014454965.1">
    <property type="nucleotide sequence ID" value="NC_017098.1"/>
</dbReference>
<evidence type="ECO:0000313" key="2">
    <source>
        <dbReference type="Proteomes" id="UP000007383"/>
    </source>
</evidence>
<dbReference type="STRING" id="889378.Spiaf_0878"/>
<name>H9UHH6_SPIAZ</name>
<protein>
    <submittedName>
        <fullName evidence="1">Uncharacterized protein</fullName>
    </submittedName>
</protein>
<reference evidence="2" key="1">
    <citation type="journal article" date="2013" name="Stand. Genomic Sci.">
        <title>Complete genome sequence of the halophilic bacterium Spirochaeta africana type strain (Z-7692(T)) from the alkaline Lake Magadi in the East African Rift.</title>
        <authorList>
            <person name="Liolos K."/>
            <person name="Abt B."/>
            <person name="Scheuner C."/>
            <person name="Teshima H."/>
            <person name="Held B."/>
            <person name="Lapidus A."/>
            <person name="Nolan M."/>
            <person name="Lucas S."/>
            <person name="Deshpande S."/>
            <person name="Cheng J.F."/>
            <person name="Tapia R."/>
            <person name="Goodwin L.A."/>
            <person name="Pitluck S."/>
            <person name="Pagani I."/>
            <person name="Ivanova N."/>
            <person name="Mavromatis K."/>
            <person name="Mikhailova N."/>
            <person name="Huntemann M."/>
            <person name="Pati A."/>
            <person name="Chen A."/>
            <person name="Palaniappan K."/>
            <person name="Land M."/>
            <person name="Rohde M."/>
            <person name="Tindall B.J."/>
            <person name="Detter J.C."/>
            <person name="Goker M."/>
            <person name="Bristow J."/>
            <person name="Eisen J.A."/>
            <person name="Markowitz V."/>
            <person name="Hugenholtz P."/>
            <person name="Woyke T."/>
            <person name="Klenk H.P."/>
            <person name="Kyrpides N.C."/>
        </authorList>
    </citation>
    <scope>NUCLEOTIDE SEQUENCE</scope>
    <source>
        <strain evidence="2">ATCC 700263 / DSM 8902 / Z-7692</strain>
    </source>
</reference>
<evidence type="ECO:0000313" key="1">
    <source>
        <dbReference type="EMBL" id="AFG36969.1"/>
    </source>
</evidence>
<organism evidence="1 2">
    <name type="scientific">Spirochaeta africana (strain ATCC 700263 / DSM 8902 / Z-7692)</name>
    <dbReference type="NCBI Taxonomy" id="889378"/>
    <lineage>
        <taxon>Bacteria</taxon>
        <taxon>Pseudomonadati</taxon>
        <taxon>Spirochaetota</taxon>
        <taxon>Spirochaetia</taxon>
        <taxon>Spirochaetales</taxon>
        <taxon>Spirochaetaceae</taxon>
        <taxon>Spirochaeta</taxon>
    </lineage>
</organism>
<dbReference type="KEGG" id="sfc:Spiaf_0878"/>
<dbReference type="EMBL" id="CP003282">
    <property type="protein sequence ID" value="AFG36969.1"/>
    <property type="molecule type" value="Genomic_DNA"/>
</dbReference>
<gene>
    <name evidence="1" type="ordered locus">Spiaf_0878</name>
</gene>
<dbReference type="AlphaFoldDB" id="H9UHH6"/>